<protein>
    <recommendedName>
        <fullName evidence="1">VOC domain-containing protein</fullName>
    </recommendedName>
</protein>
<name>A0A1V9EHU8_9BACT</name>
<gene>
    <name evidence="2" type="ORF">A4R26_09440</name>
</gene>
<evidence type="ECO:0000313" key="2">
    <source>
        <dbReference type="EMBL" id="OQP45709.1"/>
    </source>
</evidence>
<dbReference type="InterPro" id="IPR004360">
    <property type="entry name" value="Glyas_Fos-R_dOase_dom"/>
</dbReference>
<organism evidence="2 3">
    <name type="scientific">Niastella populi</name>
    <dbReference type="NCBI Taxonomy" id="550983"/>
    <lineage>
        <taxon>Bacteria</taxon>
        <taxon>Pseudomonadati</taxon>
        <taxon>Bacteroidota</taxon>
        <taxon>Chitinophagia</taxon>
        <taxon>Chitinophagales</taxon>
        <taxon>Chitinophagaceae</taxon>
        <taxon>Niastella</taxon>
    </lineage>
</organism>
<sequence length="118" mass="13839">MIFEKSITILYSSNLKNSLDYYVNKLGFEEQWEWRDPPPFGGVVKNGVEIFFCENGQGQPGTWLCIVLDNVDAYYEHIKEKGAKIIMPPTSREWYMREMMVEDPDGHVIRFGHRIECD</sequence>
<dbReference type="Gene3D" id="3.10.180.10">
    <property type="entry name" value="2,3-Dihydroxybiphenyl 1,2-Dioxygenase, domain 1"/>
    <property type="match status" value="1"/>
</dbReference>
<accession>A0A1V9EHU8</accession>
<evidence type="ECO:0000313" key="3">
    <source>
        <dbReference type="Proteomes" id="UP000192276"/>
    </source>
</evidence>
<dbReference type="SUPFAM" id="SSF54593">
    <property type="entry name" value="Glyoxalase/Bleomycin resistance protein/Dihydroxybiphenyl dioxygenase"/>
    <property type="match status" value="1"/>
</dbReference>
<dbReference type="RefSeq" id="WP_081171412.1">
    <property type="nucleotide sequence ID" value="NZ_LWBP01000254.1"/>
</dbReference>
<dbReference type="InterPro" id="IPR037523">
    <property type="entry name" value="VOC_core"/>
</dbReference>
<reference evidence="3" key="1">
    <citation type="submission" date="2016-04" db="EMBL/GenBank/DDBJ databases">
        <authorList>
            <person name="Chen L."/>
            <person name="Zhuang W."/>
            <person name="Wang G."/>
        </authorList>
    </citation>
    <scope>NUCLEOTIDE SEQUENCE [LARGE SCALE GENOMIC DNA]</scope>
    <source>
        <strain evidence="3">208</strain>
    </source>
</reference>
<dbReference type="InterPro" id="IPR029068">
    <property type="entry name" value="Glyas_Bleomycin-R_OHBP_Dase"/>
</dbReference>
<comment type="caution">
    <text evidence="2">The sequence shown here is derived from an EMBL/GenBank/DDBJ whole genome shotgun (WGS) entry which is preliminary data.</text>
</comment>
<dbReference type="AlphaFoldDB" id="A0A1V9EHU8"/>
<dbReference type="PANTHER" id="PTHR36503">
    <property type="entry name" value="BLR2520 PROTEIN"/>
    <property type="match status" value="1"/>
</dbReference>
<dbReference type="PANTHER" id="PTHR36503:SF3">
    <property type="entry name" value="BLR0126 PROTEIN"/>
    <property type="match status" value="1"/>
</dbReference>
<evidence type="ECO:0000259" key="1">
    <source>
        <dbReference type="PROSITE" id="PS51819"/>
    </source>
</evidence>
<keyword evidence="3" id="KW-1185">Reference proteome</keyword>
<feature type="domain" description="VOC" evidence="1">
    <location>
        <begin position="3"/>
        <end position="114"/>
    </location>
</feature>
<proteinExistence type="predicted"/>
<dbReference type="PROSITE" id="PS51819">
    <property type="entry name" value="VOC"/>
    <property type="match status" value="1"/>
</dbReference>
<dbReference type="STRING" id="550983.A4R26_09440"/>
<dbReference type="Pfam" id="PF00903">
    <property type="entry name" value="Glyoxalase"/>
    <property type="match status" value="1"/>
</dbReference>
<dbReference type="Proteomes" id="UP000192276">
    <property type="component" value="Unassembled WGS sequence"/>
</dbReference>
<dbReference type="EMBL" id="LWBP01000254">
    <property type="protein sequence ID" value="OQP45709.1"/>
    <property type="molecule type" value="Genomic_DNA"/>
</dbReference>
<dbReference type="OrthoDB" id="9798201at2"/>